<name>A0AAP2CGA0_9BACT</name>
<organism evidence="1 2">
    <name type="scientific">Litoribacter ruber</name>
    <dbReference type="NCBI Taxonomy" id="702568"/>
    <lineage>
        <taxon>Bacteria</taxon>
        <taxon>Pseudomonadati</taxon>
        <taxon>Bacteroidota</taxon>
        <taxon>Cytophagia</taxon>
        <taxon>Cytophagales</taxon>
        <taxon>Cyclobacteriaceae</taxon>
        <taxon>Litoribacter</taxon>
    </lineage>
</organism>
<gene>
    <name evidence="1" type="ORF">KI659_08740</name>
</gene>
<dbReference type="NCBIfam" id="TIGR01200">
    <property type="entry name" value="GLPGLI"/>
    <property type="match status" value="1"/>
</dbReference>
<sequence length="265" mass="30787">MMFTFIIHLLLAYFAVEPTLSSSNMAVYYQLVYVDDTLSMESPKTEFMVLLVGEQQSLFKSYNKYLQDSLIQAHSSSGTTPKEFFELKKQYPNSNFDFQIVKNTRSIKVYDKIIPDHYVYEKDMSGLEWEITGDKKTLMGFTVQKAKALYGGRVWEAWFSEDLPLNDGPYVFGGLPGLVIEVKDSQGHYAFNLYKIKKGIKSSLEPYLVKKPIVASEKQFLRLRKEFHLQASQKLSQSNMEVRDIELARQVDERFRRKSNFIEVN</sequence>
<dbReference type="InterPro" id="IPR005901">
    <property type="entry name" value="GLPGLI"/>
</dbReference>
<dbReference type="Pfam" id="PF22252">
    <property type="entry name" value="PNGase_F-II_N"/>
    <property type="match status" value="1"/>
</dbReference>
<protein>
    <submittedName>
        <fullName evidence="1">GLPGLI family protein</fullName>
    </submittedName>
</protein>
<comment type="caution">
    <text evidence="1">The sequence shown here is derived from an EMBL/GenBank/DDBJ whole genome shotgun (WGS) entry which is preliminary data.</text>
</comment>
<proteinExistence type="predicted"/>
<evidence type="ECO:0000313" key="2">
    <source>
        <dbReference type="Proteomes" id="UP001319104"/>
    </source>
</evidence>
<dbReference type="Proteomes" id="UP001319104">
    <property type="component" value="Unassembled WGS sequence"/>
</dbReference>
<accession>A0AAP2CGA0</accession>
<reference evidence="1 2" key="1">
    <citation type="submission" date="2021-05" db="EMBL/GenBank/DDBJ databases">
        <authorList>
            <person name="Zhang Z.D."/>
            <person name="Osman G."/>
        </authorList>
    </citation>
    <scope>NUCLEOTIDE SEQUENCE [LARGE SCALE GENOMIC DNA]</scope>
    <source>
        <strain evidence="1 2">KCTC 32217</strain>
    </source>
</reference>
<dbReference type="EMBL" id="JAHCMY010000003">
    <property type="protein sequence ID" value="MBS9524098.1"/>
    <property type="molecule type" value="Genomic_DNA"/>
</dbReference>
<evidence type="ECO:0000313" key="1">
    <source>
        <dbReference type="EMBL" id="MBS9524098.1"/>
    </source>
</evidence>
<dbReference type="AlphaFoldDB" id="A0AAP2CGA0"/>
<dbReference type="RefSeq" id="WP_213944948.1">
    <property type="nucleotide sequence ID" value="NZ_JAHBGI010000005.1"/>
</dbReference>
<keyword evidence="2" id="KW-1185">Reference proteome</keyword>